<evidence type="ECO:0000259" key="1">
    <source>
        <dbReference type="Pfam" id="PF08389"/>
    </source>
</evidence>
<feature type="domain" description="Exportin-1/Importin-beta-like" evidence="1">
    <location>
        <begin position="24"/>
        <end position="193"/>
    </location>
</feature>
<dbReference type="WBParaSite" id="maker-PairedContig_1177-snap-gene-0.14-mRNA-1">
    <property type="protein sequence ID" value="maker-PairedContig_1177-snap-gene-0.14-mRNA-1"/>
    <property type="gene ID" value="maker-PairedContig_1177-snap-gene-0.14"/>
</dbReference>
<dbReference type="GO" id="GO:0005737">
    <property type="term" value="C:cytoplasm"/>
    <property type="evidence" value="ECO:0007669"/>
    <property type="project" value="TreeGrafter"/>
</dbReference>
<dbReference type="GO" id="GO:0005634">
    <property type="term" value="C:nucleus"/>
    <property type="evidence" value="ECO:0007669"/>
    <property type="project" value="TreeGrafter"/>
</dbReference>
<organism evidence="2">
    <name type="scientific">Wuchereria bancrofti</name>
    <dbReference type="NCBI Taxonomy" id="6293"/>
    <lineage>
        <taxon>Eukaryota</taxon>
        <taxon>Metazoa</taxon>
        <taxon>Ecdysozoa</taxon>
        <taxon>Nematoda</taxon>
        <taxon>Chromadorea</taxon>
        <taxon>Rhabditida</taxon>
        <taxon>Spirurina</taxon>
        <taxon>Spiruromorpha</taxon>
        <taxon>Filarioidea</taxon>
        <taxon>Onchocercidae</taxon>
        <taxon>Wuchereria</taxon>
    </lineage>
</organism>
<dbReference type="InterPro" id="IPR016024">
    <property type="entry name" value="ARM-type_fold"/>
</dbReference>
<dbReference type="GO" id="GO:0006405">
    <property type="term" value="P:RNA export from nucleus"/>
    <property type="evidence" value="ECO:0007669"/>
    <property type="project" value="TreeGrafter"/>
</dbReference>
<protein>
    <submittedName>
        <fullName evidence="2">Xpo1 domain-containing protein</fullName>
    </submittedName>
</protein>
<dbReference type="Gene3D" id="1.25.10.10">
    <property type="entry name" value="Leucine-rich Repeat Variant"/>
    <property type="match status" value="1"/>
</dbReference>
<dbReference type="SUPFAM" id="SSF48371">
    <property type="entry name" value="ARM repeat"/>
    <property type="match status" value="1"/>
</dbReference>
<evidence type="ECO:0000313" key="2">
    <source>
        <dbReference type="WBParaSite" id="maker-PairedContig_1177-snap-gene-0.14-mRNA-1"/>
    </source>
</evidence>
<dbReference type="Pfam" id="PF08389">
    <property type="entry name" value="Xpo1"/>
    <property type="match status" value="1"/>
</dbReference>
<accession>A0A1I8EB23</accession>
<dbReference type="InterPro" id="IPR045065">
    <property type="entry name" value="XPO1/5"/>
</dbReference>
<dbReference type="GO" id="GO:0005049">
    <property type="term" value="F:nuclear export signal receptor activity"/>
    <property type="evidence" value="ECO:0007669"/>
    <property type="project" value="InterPro"/>
</dbReference>
<dbReference type="InterPro" id="IPR013598">
    <property type="entry name" value="Exportin-1/Importin-b-like"/>
</dbReference>
<dbReference type="PANTHER" id="PTHR11223">
    <property type="entry name" value="EXPORTIN 1/5"/>
    <property type="match status" value="1"/>
</dbReference>
<dbReference type="InterPro" id="IPR011989">
    <property type="entry name" value="ARM-like"/>
</dbReference>
<dbReference type="GO" id="GO:0003723">
    <property type="term" value="F:RNA binding"/>
    <property type="evidence" value="ECO:0007669"/>
    <property type="project" value="TreeGrafter"/>
</dbReference>
<dbReference type="GO" id="GO:0042565">
    <property type="term" value="C:RNA nuclear export complex"/>
    <property type="evidence" value="ECO:0007669"/>
    <property type="project" value="TreeGrafter"/>
</dbReference>
<reference evidence="2" key="1">
    <citation type="submission" date="2016-11" db="UniProtKB">
        <authorList>
            <consortium name="WormBaseParasite"/>
        </authorList>
    </citation>
    <scope>IDENTIFICATION</scope>
    <source>
        <strain evidence="2">pt0022</strain>
    </source>
</reference>
<sequence>MNNHTLPFDVPVLQKLDAMLRNELRRAAARCVVLMTEHEWPQNWPELFDLGFSLLPSRSSLKLFIIASVSATHAQIPFITLQLLVENVVTLVTVENISRKKDLNNAIASNITYTSYYSSCVDYYSNINQLELNKFYLCDFFLVSDESYSLVRSALDLFSELVEWLPANVLDPYINDLLYTVCSFLETPQHCIYEVVAKCLWRIASRKQAKNEENLVVFALFGDVPMRSIL</sequence>
<name>A0A1I8EB23_WUCBA</name>
<proteinExistence type="predicted"/>
<dbReference type="PANTHER" id="PTHR11223:SF3">
    <property type="entry name" value="EXPORTIN-5"/>
    <property type="match status" value="1"/>
</dbReference>
<dbReference type="AlphaFoldDB" id="A0A1I8EB23"/>
<dbReference type="STRING" id="6293.A0A1I8EB23"/>
<dbReference type="GO" id="GO:0006611">
    <property type="term" value="P:protein export from nucleus"/>
    <property type="evidence" value="ECO:0007669"/>
    <property type="project" value="InterPro"/>
</dbReference>